<keyword evidence="7" id="KW-0804">Transcription</keyword>
<dbReference type="InterPro" id="IPR001138">
    <property type="entry name" value="Zn2Cys6_DnaBD"/>
</dbReference>
<dbReference type="Proteomes" id="UP000449547">
    <property type="component" value="Unassembled WGS sequence"/>
</dbReference>
<evidence type="ECO:0000256" key="8">
    <source>
        <dbReference type="ARBA" id="ARBA00023242"/>
    </source>
</evidence>
<dbReference type="InterPro" id="IPR036864">
    <property type="entry name" value="Zn2-C6_fun-type_DNA-bd_sf"/>
</dbReference>
<keyword evidence="4" id="KW-0862">Zinc</keyword>
<keyword evidence="8" id="KW-0539">Nucleus</keyword>
<keyword evidence="12" id="KW-1185">Reference proteome</keyword>
<sequence>MPRSKYSRPCDWCSARKVRCDDLRPCSRCVKKGIECTSNRVRKKCGPKRKHEREEASPVSFEPIAVDRLAPVLAAYDAWYYGWWPVVTYTDLVAEIRQSDDLMGHASSYAYALSLAISAAISRKLEFLRQSPFDLAEAVHHSRMIELCLRLREMYNHTSVASYYTIATELFLWVYYINMPHGTARAIVHLRSACSLAQVLKLHLPATYDGYDPRTRHRMRKLWYCLVCTDRFMCVEDGFPIVLRTHIPLPNPEDEVLETDPHSLENPVDNMGLPSKCDVIDGFNRISQVYIAPDAFFYDSVADSFGHDDFIVQESPYGALAAQEIMASVSAVMEANAYLPLDGATPFDTDVVPPDESGLLPSQIHLISTQASLDQCQSTPRLSHVSALNVILTKFWLKSVVWNSGCLRMLLSESAPQLSWKYPTTIAYDLLAATTAFPPMVFESNGPGVVVKLLGIANGVANSIAYIQDPSSIAGQSTRRPEDNYRMFNALYSLFSLVTTFKTAIKLPAGLYHKIERIVSTQPIPRSISYQHRPSSGSDSSVTPTVSPIPPIFRSHSDQQVNPYPSIKEELESYSFDTNSAAHVTYL</sequence>
<dbReference type="Pfam" id="PF00172">
    <property type="entry name" value="Zn_clus"/>
    <property type="match status" value="1"/>
</dbReference>
<evidence type="ECO:0000256" key="6">
    <source>
        <dbReference type="ARBA" id="ARBA00023125"/>
    </source>
</evidence>
<evidence type="ECO:0000313" key="11">
    <source>
        <dbReference type="EMBL" id="KAA8903307.1"/>
    </source>
</evidence>
<dbReference type="Gene3D" id="4.10.240.10">
    <property type="entry name" value="Zn(2)-C6 fungal-type DNA-binding domain"/>
    <property type="match status" value="1"/>
</dbReference>
<reference evidence="11 12" key="1">
    <citation type="submission" date="2019-07" db="EMBL/GenBank/DDBJ databases">
        <title>Genome assembly of two rare yeast pathogens: Diutina rugosa and Trichomonascus ciferrii.</title>
        <authorList>
            <person name="Mixao V."/>
            <person name="Saus E."/>
            <person name="Hansen A."/>
            <person name="Lass-Flor C."/>
            <person name="Gabaldon T."/>
        </authorList>
    </citation>
    <scope>NUCLEOTIDE SEQUENCE [LARGE SCALE GENOMIC DNA]</scope>
    <source>
        <strain evidence="11 12">CBS 613</strain>
    </source>
</reference>
<dbReference type="OMA" id="GGQPCRS"/>
<dbReference type="OrthoDB" id="2740448at2759"/>
<dbReference type="CDD" id="cd00067">
    <property type="entry name" value="GAL4"/>
    <property type="match status" value="1"/>
</dbReference>
<evidence type="ECO:0000256" key="3">
    <source>
        <dbReference type="ARBA" id="ARBA00022723"/>
    </source>
</evidence>
<dbReference type="SUPFAM" id="SSF57701">
    <property type="entry name" value="Zn2/Cys6 DNA-binding domain"/>
    <property type="match status" value="1"/>
</dbReference>
<dbReference type="VEuPathDB" id="FungiDB:DIURU_002469"/>
<protein>
    <recommendedName>
        <fullName evidence="10">Zn(2)-C6 fungal-type domain-containing protein</fullName>
    </recommendedName>
</protein>
<dbReference type="EMBL" id="SWFT01000069">
    <property type="protein sequence ID" value="KAA8903307.1"/>
    <property type="molecule type" value="Genomic_DNA"/>
</dbReference>
<proteinExistence type="inferred from homology"/>
<evidence type="ECO:0000256" key="2">
    <source>
        <dbReference type="ARBA" id="ARBA00009382"/>
    </source>
</evidence>
<dbReference type="GO" id="GO:0003677">
    <property type="term" value="F:DNA binding"/>
    <property type="evidence" value="ECO:0007669"/>
    <property type="project" value="UniProtKB-KW"/>
</dbReference>
<dbReference type="PANTHER" id="PTHR31668:SF18">
    <property type="entry name" value="MALTOSE FERMENTATION REGULATORY PROTEIN MAL13-RELATED"/>
    <property type="match status" value="1"/>
</dbReference>
<dbReference type="CDD" id="cd12148">
    <property type="entry name" value="fungal_TF_MHR"/>
    <property type="match status" value="1"/>
</dbReference>
<dbReference type="PROSITE" id="PS00463">
    <property type="entry name" value="ZN2_CY6_FUNGAL_1"/>
    <property type="match status" value="1"/>
</dbReference>
<feature type="region of interest" description="Disordered" evidence="9">
    <location>
        <begin position="526"/>
        <end position="561"/>
    </location>
</feature>
<dbReference type="GeneID" id="54781120"/>
<evidence type="ECO:0000256" key="4">
    <source>
        <dbReference type="ARBA" id="ARBA00022833"/>
    </source>
</evidence>
<dbReference type="GO" id="GO:0006351">
    <property type="term" value="P:DNA-templated transcription"/>
    <property type="evidence" value="ECO:0007669"/>
    <property type="project" value="InterPro"/>
</dbReference>
<dbReference type="InterPro" id="IPR050797">
    <property type="entry name" value="Carb_Metab_Trans_Reg"/>
</dbReference>
<keyword evidence="3" id="KW-0479">Metal-binding</keyword>
<comment type="similarity">
    <text evidence="2">Belongs to the MAL13 family.</text>
</comment>
<comment type="subcellular location">
    <subcellularLocation>
        <location evidence="1">Nucleus</location>
    </subcellularLocation>
</comment>
<organism evidence="11 12">
    <name type="scientific">Diutina rugosa</name>
    <name type="common">Yeast</name>
    <name type="synonym">Candida rugosa</name>
    <dbReference type="NCBI Taxonomy" id="5481"/>
    <lineage>
        <taxon>Eukaryota</taxon>
        <taxon>Fungi</taxon>
        <taxon>Dikarya</taxon>
        <taxon>Ascomycota</taxon>
        <taxon>Saccharomycotina</taxon>
        <taxon>Pichiomycetes</taxon>
        <taxon>Debaryomycetaceae</taxon>
        <taxon>Diutina</taxon>
    </lineage>
</organism>
<dbReference type="GO" id="GO:0005634">
    <property type="term" value="C:nucleus"/>
    <property type="evidence" value="ECO:0007669"/>
    <property type="project" value="UniProtKB-SubCell"/>
</dbReference>
<dbReference type="InterPro" id="IPR007219">
    <property type="entry name" value="XnlR_reg_dom"/>
</dbReference>
<evidence type="ECO:0000256" key="1">
    <source>
        <dbReference type="ARBA" id="ARBA00004123"/>
    </source>
</evidence>
<evidence type="ECO:0000256" key="7">
    <source>
        <dbReference type="ARBA" id="ARBA00023163"/>
    </source>
</evidence>
<dbReference type="AlphaFoldDB" id="A0A642UQ57"/>
<feature type="domain" description="Zn(2)-C6 fungal-type" evidence="10">
    <location>
        <begin position="9"/>
        <end position="38"/>
    </location>
</feature>
<keyword evidence="5" id="KW-0805">Transcription regulation</keyword>
<dbReference type="PANTHER" id="PTHR31668">
    <property type="entry name" value="GLUCOSE TRANSPORT TRANSCRIPTION REGULATOR RGT1-RELATED-RELATED"/>
    <property type="match status" value="1"/>
</dbReference>
<evidence type="ECO:0000256" key="9">
    <source>
        <dbReference type="SAM" id="MobiDB-lite"/>
    </source>
</evidence>
<dbReference type="RefSeq" id="XP_034012721.1">
    <property type="nucleotide sequence ID" value="XM_034155123.1"/>
</dbReference>
<dbReference type="PROSITE" id="PS50048">
    <property type="entry name" value="ZN2_CY6_FUNGAL_2"/>
    <property type="match status" value="1"/>
</dbReference>
<name>A0A642UQ57_DIURU</name>
<feature type="compositionally biased region" description="Low complexity" evidence="9">
    <location>
        <begin position="534"/>
        <end position="546"/>
    </location>
</feature>
<evidence type="ECO:0000313" key="12">
    <source>
        <dbReference type="Proteomes" id="UP000449547"/>
    </source>
</evidence>
<dbReference type="GO" id="GO:0008270">
    <property type="term" value="F:zinc ion binding"/>
    <property type="evidence" value="ECO:0007669"/>
    <property type="project" value="InterPro"/>
</dbReference>
<gene>
    <name evidence="11" type="ORF">DIURU_002469</name>
</gene>
<evidence type="ECO:0000259" key="10">
    <source>
        <dbReference type="PROSITE" id="PS50048"/>
    </source>
</evidence>
<dbReference type="GO" id="GO:0000981">
    <property type="term" value="F:DNA-binding transcription factor activity, RNA polymerase II-specific"/>
    <property type="evidence" value="ECO:0007669"/>
    <property type="project" value="InterPro"/>
</dbReference>
<accession>A0A642UQ57</accession>
<keyword evidence="6" id="KW-0238">DNA-binding</keyword>
<dbReference type="Pfam" id="PF04082">
    <property type="entry name" value="Fungal_trans"/>
    <property type="match status" value="1"/>
</dbReference>
<dbReference type="SMART" id="SM00066">
    <property type="entry name" value="GAL4"/>
    <property type="match status" value="1"/>
</dbReference>
<dbReference type="SMART" id="SM00906">
    <property type="entry name" value="Fungal_trans"/>
    <property type="match status" value="1"/>
</dbReference>
<comment type="caution">
    <text evidence="11">The sequence shown here is derived from an EMBL/GenBank/DDBJ whole genome shotgun (WGS) entry which is preliminary data.</text>
</comment>
<evidence type="ECO:0000256" key="5">
    <source>
        <dbReference type="ARBA" id="ARBA00023015"/>
    </source>
</evidence>